<evidence type="ECO:0000256" key="8">
    <source>
        <dbReference type="ARBA" id="ARBA00022787"/>
    </source>
</evidence>
<comment type="caution">
    <text evidence="18">The sequence shown here is derived from an EMBL/GenBank/DDBJ whole genome shotgun (WGS) entry which is preliminary data.</text>
</comment>
<evidence type="ECO:0000256" key="5">
    <source>
        <dbReference type="ARBA" id="ARBA00012452"/>
    </source>
</evidence>
<evidence type="ECO:0000256" key="16">
    <source>
        <dbReference type="ARBA" id="ARBA00049385"/>
    </source>
</evidence>
<dbReference type="PANTHER" id="PTHR10689:SF6">
    <property type="entry name" value="MICROSOMAL GLUTATHIONE S-TRANSFERASE 1"/>
    <property type="match status" value="1"/>
</dbReference>
<evidence type="ECO:0000256" key="17">
    <source>
        <dbReference type="SAM" id="Phobius"/>
    </source>
</evidence>
<evidence type="ECO:0000256" key="12">
    <source>
        <dbReference type="ARBA" id="ARBA00023128"/>
    </source>
</evidence>
<dbReference type="EC" id="2.5.1.18" evidence="5"/>
<evidence type="ECO:0000256" key="1">
    <source>
        <dbReference type="ARBA" id="ARBA00003701"/>
    </source>
</evidence>
<evidence type="ECO:0000256" key="2">
    <source>
        <dbReference type="ARBA" id="ARBA00004294"/>
    </source>
</evidence>
<dbReference type="GO" id="GO:0004364">
    <property type="term" value="F:glutathione transferase activity"/>
    <property type="evidence" value="ECO:0007669"/>
    <property type="project" value="UniProtKB-EC"/>
</dbReference>
<comment type="similarity">
    <text evidence="4">Belongs to the MAPEG family.</text>
</comment>
<comment type="subunit">
    <text evidence="14">Homotrimer; The trimer binds only one molecule of glutathione.</text>
</comment>
<dbReference type="Gene3D" id="1.20.120.550">
    <property type="entry name" value="Membrane associated eicosanoid/glutathione metabolism-like domain"/>
    <property type="match status" value="1"/>
</dbReference>
<feature type="transmembrane region" description="Helical" evidence="17">
    <location>
        <begin position="105"/>
        <end position="127"/>
    </location>
</feature>
<gene>
    <name evidence="18" type="ORF">PVAND_011979</name>
</gene>
<feature type="transmembrane region" description="Helical" evidence="17">
    <location>
        <begin position="134"/>
        <end position="156"/>
    </location>
</feature>
<keyword evidence="8" id="KW-1000">Mitochondrion outer membrane</keyword>
<keyword evidence="13 17" id="KW-0472">Membrane</keyword>
<dbReference type="OrthoDB" id="193139at2759"/>
<dbReference type="InterPro" id="IPR001129">
    <property type="entry name" value="Membr-assoc_MAPEG"/>
</dbReference>
<keyword evidence="11" id="KW-0007">Acetylation</keyword>
<comment type="catalytic activity">
    <reaction evidence="16">
        <text>RX + glutathione = an S-substituted glutathione + a halide anion + H(+)</text>
        <dbReference type="Rhea" id="RHEA:16437"/>
        <dbReference type="ChEBI" id="CHEBI:15378"/>
        <dbReference type="ChEBI" id="CHEBI:16042"/>
        <dbReference type="ChEBI" id="CHEBI:17792"/>
        <dbReference type="ChEBI" id="CHEBI:57925"/>
        <dbReference type="ChEBI" id="CHEBI:90779"/>
        <dbReference type="EC" id="2.5.1.18"/>
    </reaction>
    <physiologicalReaction direction="left-to-right" evidence="16">
        <dbReference type="Rhea" id="RHEA:16438"/>
    </physiologicalReaction>
</comment>
<evidence type="ECO:0000256" key="9">
    <source>
        <dbReference type="ARBA" id="ARBA00022824"/>
    </source>
</evidence>
<organism evidence="18 19">
    <name type="scientific">Polypedilum vanderplanki</name>
    <name type="common">Sleeping chironomid midge</name>
    <dbReference type="NCBI Taxonomy" id="319348"/>
    <lineage>
        <taxon>Eukaryota</taxon>
        <taxon>Metazoa</taxon>
        <taxon>Ecdysozoa</taxon>
        <taxon>Arthropoda</taxon>
        <taxon>Hexapoda</taxon>
        <taxon>Insecta</taxon>
        <taxon>Pterygota</taxon>
        <taxon>Neoptera</taxon>
        <taxon>Endopterygota</taxon>
        <taxon>Diptera</taxon>
        <taxon>Nematocera</taxon>
        <taxon>Chironomoidea</taxon>
        <taxon>Chironomidae</taxon>
        <taxon>Chironominae</taxon>
        <taxon>Polypedilum</taxon>
        <taxon>Polypedilum</taxon>
    </lineage>
</organism>
<keyword evidence="12" id="KW-0496">Mitochondrion</keyword>
<evidence type="ECO:0000313" key="18">
    <source>
        <dbReference type="EMBL" id="KAG5682640.1"/>
    </source>
</evidence>
<dbReference type="Pfam" id="PF01124">
    <property type="entry name" value="MAPEG"/>
    <property type="match status" value="1"/>
</dbReference>
<dbReference type="GO" id="GO:0005741">
    <property type="term" value="C:mitochondrial outer membrane"/>
    <property type="evidence" value="ECO:0007669"/>
    <property type="project" value="UniProtKB-SubCell"/>
</dbReference>
<evidence type="ECO:0000256" key="14">
    <source>
        <dbReference type="ARBA" id="ARBA00038540"/>
    </source>
</evidence>
<dbReference type="FunFam" id="1.20.120.550:FF:000002">
    <property type="entry name" value="Microsomal glutathione S-transferase 1"/>
    <property type="match status" value="1"/>
</dbReference>
<keyword evidence="10 17" id="KW-1133">Transmembrane helix</keyword>
<protein>
    <recommendedName>
        <fullName evidence="15">Microsomal glutathione S-transferase 1</fullName>
        <ecNumber evidence="5">2.5.1.18</ecNumber>
    </recommendedName>
</protein>
<dbReference type="EMBL" id="JADBJN010000001">
    <property type="protein sequence ID" value="KAG5682640.1"/>
    <property type="molecule type" value="Genomic_DNA"/>
</dbReference>
<sequence>METPEVKMTVYNALNADNHAFRVYITWGGFLIIKMLLMSLLTGITRSRKNAFENPEDLAVNKAGEIKKDEDVERVRRAHMNDLENIPAFLFAALMYVMSNPHPIVAAWLIRVAVLARILHTIFYALYPLQPFRSISWAITLAITIFMIIWAIVMLFQI</sequence>
<evidence type="ECO:0000256" key="15">
    <source>
        <dbReference type="ARBA" id="ARBA00039397"/>
    </source>
</evidence>
<evidence type="ECO:0000256" key="11">
    <source>
        <dbReference type="ARBA" id="ARBA00022990"/>
    </source>
</evidence>
<dbReference type="AlphaFoldDB" id="A0A9J6CL28"/>
<feature type="transmembrane region" description="Helical" evidence="17">
    <location>
        <begin position="20"/>
        <end position="41"/>
    </location>
</feature>
<comment type="function">
    <text evidence="1">Conjugation of reduced glutathione to a wide number of exogenous and endogenous hydrophobic electrophiles.</text>
</comment>
<reference evidence="18" key="1">
    <citation type="submission" date="2021-03" db="EMBL/GenBank/DDBJ databases">
        <title>Chromosome level genome of the anhydrobiotic midge Polypedilum vanderplanki.</title>
        <authorList>
            <person name="Yoshida Y."/>
            <person name="Kikawada T."/>
            <person name="Gusev O."/>
        </authorList>
    </citation>
    <scope>NUCLEOTIDE SEQUENCE</scope>
    <source>
        <strain evidence="18">NIAS01</strain>
        <tissue evidence="18">Whole body or cell culture</tissue>
    </source>
</reference>
<evidence type="ECO:0000313" key="19">
    <source>
        <dbReference type="Proteomes" id="UP001107558"/>
    </source>
</evidence>
<keyword evidence="6" id="KW-0808">Transferase</keyword>
<evidence type="ECO:0000256" key="10">
    <source>
        <dbReference type="ARBA" id="ARBA00022989"/>
    </source>
</evidence>
<evidence type="ECO:0000256" key="13">
    <source>
        <dbReference type="ARBA" id="ARBA00023136"/>
    </source>
</evidence>
<dbReference type="SUPFAM" id="SSF161084">
    <property type="entry name" value="MAPEG domain-like"/>
    <property type="match status" value="1"/>
</dbReference>
<evidence type="ECO:0000256" key="7">
    <source>
        <dbReference type="ARBA" id="ARBA00022692"/>
    </source>
</evidence>
<accession>A0A9J6CL28</accession>
<dbReference type="InterPro" id="IPR023352">
    <property type="entry name" value="MAPEG-like_dom_sf"/>
</dbReference>
<name>A0A9J6CL28_POLVA</name>
<proteinExistence type="inferred from homology"/>
<dbReference type="Proteomes" id="UP001107558">
    <property type="component" value="Chromosome 1"/>
</dbReference>
<dbReference type="PANTHER" id="PTHR10689">
    <property type="entry name" value="MICROSOMAL GLUTATHIONE S-TRANSFERASE 1"/>
    <property type="match status" value="1"/>
</dbReference>
<dbReference type="InterPro" id="IPR040162">
    <property type="entry name" value="MGST1-like"/>
</dbReference>
<keyword evidence="9" id="KW-0256">Endoplasmic reticulum</keyword>
<keyword evidence="19" id="KW-1185">Reference proteome</keyword>
<comment type="subcellular location">
    <subcellularLocation>
        <location evidence="3">Endoplasmic reticulum membrane</location>
        <topology evidence="3">Multi-pass membrane protein</topology>
    </subcellularLocation>
    <subcellularLocation>
        <location evidence="2">Mitochondrion outer membrane</location>
    </subcellularLocation>
</comment>
<evidence type="ECO:0000256" key="4">
    <source>
        <dbReference type="ARBA" id="ARBA00010459"/>
    </source>
</evidence>
<evidence type="ECO:0000256" key="6">
    <source>
        <dbReference type="ARBA" id="ARBA00022679"/>
    </source>
</evidence>
<evidence type="ECO:0000256" key="3">
    <source>
        <dbReference type="ARBA" id="ARBA00004477"/>
    </source>
</evidence>
<keyword evidence="7 17" id="KW-0812">Transmembrane</keyword>
<dbReference type="GO" id="GO:0005789">
    <property type="term" value="C:endoplasmic reticulum membrane"/>
    <property type="evidence" value="ECO:0007669"/>
    <property type="project" value="UniProtKB-SubCell"/>
</dbReference>